<dbReference type="AlphaFoldDB" id="A0A090QVL9"/>
<dbReference type="InterPro" id="IPR000182">
    <property type="entry name" value="GNAT_dom"/>
</dbReference>
<dbReference type="GO" id="GO:0016747">
    <property type="term" value="F:acyltransferase activity, transferring groups other than amino-acyl groups"/>
    <property type="evidence" value="ECO:0007669"/>
    <property type="project" value="InterPro"/>
</dbReference>
<dbReference type="PANTHER" id="PTHR43792">
    <property type="entry name" value="GNAT FAMILY, PUTATIVE (AFU_ORTHOLOGUE AFUA_3G00765)-RELATED-RELATED"/>
    <property type="match status" value="1"/>
</dbReference>
<comment type="caution">
    <text evidence="2">The sequence shown here is derived from an EMBL/GenBank/DDBJ whole genome shotgun (WGS) entry which is preliminary data.</text>
</comment>
<reference evidence="2 3" key="1">
    <citation type="journal article" date="2014" name="Genome Announc.">
        <title>Draft Genome Sequences of Two Vibrionaceae Species, Vibrio ponticus C121 and Photobacterium aphoticum C119, Isolated as Coral Reef Microbiota.</title>
        <authorList>
            <person name="Al-saari N."/>
            <person name="Meirelles P.M."/>
            <person name="Mino S."/>
            <person name="Suda W."/>
            <person name="Oshima K."/>
            <person name="Hattori M."/>
            <person name="Ohkuma M."/>
            <person name="Thompson F.L."/>
            <person name="Gomez-Gil B."/>
            <person name="Sawabe T."/>
            <person name="Sawabe T."/>
        </authorList>
    </citation>
    <scope>NUCLEOTIDE SEQUENCE [LARGE SCALE GENOMIC DNA]</scope>
    <source>
        <strain evidence="2 3">JCM 19237</strain>
    </source>
</reference>
<dbReference type="InterPro" id="IPR051531">
    <property type="entry name" value="N-acetyltransferase"/>
</dbReference>
<keyword evidence="2" id="KW-0808">Transferase</keyword>
<feature type="domain" description="N-acetyltransferase" evidence="1">
    <location>
        <begin position="35"/>
        <end position="203"/>
    </location>
</feature>
<protein>
    <submittedName>
        <fullName evidence="2">GNAT family acetyltransferase Bsu1853</fullName>
    </submittedName>
</protein>
<sequence length="205" mass="22625">MPDSEIDQHAMTDSVMRDSVHPLHRLMPTLTGQRVVLRALTPDDRAGLLAIYGDSRVMRYTGEPPFASLETVDQMLASVAALARTHASYEWGIAITADTGKEVVIGTCSLHSFSDDRQQCEVGCLLNAQYWRQGYMRDALLVLFDHARTLGITTVWAEIDASNTASIGLFADLGFIFQGENGQGESGQCENGRVDFLYLCEFKDV</sequence>
<name>A0A090QVL9_9GAMM</name>
<dbReference type="EMBL" id="BBMN01000010">
    <property type="protein sequence ID" value="GAL06318.1"/>
    <property type="molecule type" value="Genomic_DNA"/>
</dbReference>
<dbReference type="STRING" id="754436.JCM19237_1963"/>
<evidence type="ECO:0000313" key="2">
    <source>
        <dbReference type="EMBL" id="GAL06318.1"/>
    </source>
</evidence>
<dbReference type="PROSITE" id="PS51186">
    <property type="entry name" value="GNAT"/>
    <property type="match status" value="1"/>
</dbReference>
<proteinExistence type="predicted"/>
<dbReference type="SUPFAM" id="SSF55729">
    <property type="entry name" value="Acyl-CoA N-acyltransferases (Nat)"/>
    <property type="match status" value="1"/>
</dbReference>
<dbReference type="InterPro" id="IPR016181">
    <property type="entry name" value="Acyl_CoA_acyltransferase"/>
</dbReference>
<accession>A0A090QVL9</accession>
<dbReference type="Pfam" id="PF13302">
    <property type="entry name" value="Acetyltransf_3"/>
    <property type="match status" value="1"/>
</dbReference>
<evidence type="ECO:0000313" key="3">
    <source>
        <dbReference type="Proteomes" id="UP000029227"/>
    </source>
</evidence>
<dbReference type="Proteomes" id="UP000029227">
    <property type="component" value="Unassembled WGS sequence"/>
</dbReference>
<gene>
    <name evidence="2" type="ORF">JCM19237_1963</name>
</gene>
<dbReference type="Gene3D" id="3.40.630.30">
    <property type="match status" value="1"/>
</dbReference>
<organism evidence="2 3">
    <name type="scientific">Photobacterium aphoticum</name>
    <dbReference type="NCBI Taxonomy" id="754436"/>
    <lineage>
        <taxon>Bacteria</taxon>
        <taxon>Pseudomonadati</taxon>
        <taxon>Pseudomonadota</taxon>
        <taxon>Gammaproteobacteria</taxon>
        <taxon>Vibrionales</taxon>
        <taxon>Vibrionaceae</taxon>
        <taxon>Photobacterium</taxon>
    </lineage>
</organism>
<dbReference type="eggNOG" id="COG1670">
    <property type="taxonomic scope" value="Bacteria"/>
</dbReference>
<evidence type="ECO:0000259" key="1">
    <source>
        <dbReference type="PROSITE" id="PS51186"/>
    </source>
</evidence>